<accession>A0A2K9NDP3</accession>
<gene>
    <name evidence="1" type="ORF">C0V82_14175</name>
</gene>
<dbReference type="AlphaFoldDB" id="A0A2K9NDP3"/>
<organism evidence="1 2">
    <name type="scientific">Niveispirillum cyanobacteriorum</name>
    <dbReference type="NCBI Taxonomy" id="1612173"/>
    <lineage>
        <taxon>Bacteria</taxon>
        <taxon>Pseudomonadati</taxon>
        <taxon>Pseudomonadota</taxon>
        <taxon>Alphaproteobacteria</taxon>
        <taxon>Rhodospirillales</taxon>
        <taxon>Azospirillaceae</taxon>
        <taxon>Niveispirillum</taxon>
    </lineage>
</organism>
<proteinExistence type="predicted"/>
<reference evidence="1 2" key="1">
    <citation type="submission" date="2017-12" db="EMBL/GenBank/DDBJ databases">
        <title>Genomes of bacteria within cyanobacterial aggregates.</title>
        <authorList>
            <person name="Cai H."/>
        </authorList>
    </citation>
    <scope>NUCLEOTIDE SEQUENCE [LARGE SCALE GENOMIC DNA]</scope>
    <source>
        <strain evidence="1 2">TH16</strain>
    </source>
</reference>
<name>A0A2K9NDP3_9PROT</name>
<evidence type="ECO:0000313" key="2">
    <source>
        <dbReference type="Proteomes" id="UP000234752"/>
    </source>
</evidence>
<dbReference type="EMBL" id="CP025611">
    <property type="protein sequence ID" value="AUN31253.1"/>
    <property type="molecule type" value="Genomic_DNA"/>
</dbReference>
<dbReference type="Proteomes" id="UP000234752">
    <property type="component" value="Chromosome eg_1"/>
</dbReference>
<keyword evidence="2" id="KW-1185">Reference proteome</keyword>
<sequence length="71" mass="7598">MSLLLRLVRWLLGLVAAPAAAREAGRLEIQTEAAQDTLTRTAEVKDAQADIASRPGDSPAAVLERMRSGQL</sequence>
<dbReference type="KEGG" id="ncb:C0V82_14175"/>
<dbReference type="RefSeq" id="WP_102112860.1">
    <property type="nucleotide sequence ID" value="NZ_BMGN01000005.1"/>
</dbReference>
<protein>
    <submittedName>
        <fullName evidence="1">Uncharacterized protein</fullName>
    </submittedName>
</protein>
<evidence type="ECO:0000313" key="1">
    <source>
        <dbReference type="EMBL" id="AUN31253.1"/>
    </source>
</evidence>